<dbReference type="InterPro" id="IPR005564">
    <property type="entry name" value="Major_capsid_GpE"/>
</dbReference>
<dbReference type="Proteomes" id="UP000288096">
    <property type="component" value="Unassembled WGS sequence"/>
</dbReference>
<accession>A0A401FZS8</accession>
<name>A0A401FZS8_9BACT</name>
<dbReference type="RefSeq" id="WP_124329658.1">
    <property type="nucleotide sequence ID" value="NZ_BEXT01000001.1"/>
</dbReference>
<gene>
    <name evidence="1" type="ORF">DENIS_3464</name>
</gene>
<sequence length="329" mass="35941">MNFTNLRSYFTPDVIVQRLRGLPPLETTVIDTFFARKVNHPFATVGRDDILETGSPAPLIMRGAPSLALTGSPISLADYEPFEVSNHRFLTAADLNNLRVLDKQSIQARLSGIDDHLRRVSRATAEGLASTALTGTINWPVQLENGATETYQVTFGDTLSHTPTKLWSASDATVKHVFEDLEEMETLIQEAGYGGVVNYWAGKTVYSTLLSLAETYQNNPKAKIEVKITDQGISVGGFLVKKMVERYKHPVTGTMTPKVADTGIMAFATDAVHTLFYCAIDDIDGKLQPLPYFSKPLTSGDPSGVKIIGKSKPFPCPVTKAICWATVIS</sequence>
<keyword evidence="2" id="KW-1185">Reference proteome</keyword>
<evidence type="ECO:0000313" key="2">
    <source>
        <dbReference type="Proteomes" id="UP000288096"/>
    </source>
</evidence>
<protein>
    <submittedName>
        <fullName evidence="1">Minor capsid protein E</fullName>
    </submittedName>
</protein>
<proteinExistence type="predicted"/>
<dbReference type="EMBL" id="BEXT01000001">
    <property type="protein sequence ID" value="GBC62492.1"/>
    <property type="molecule type" value="Genomic_DNA"/>
</dbReference>
<reference evidence="2" key="2">
    <citation type="submission" date="2019-01" db="EMBL/GenBank/DDBJ databases">
        <title>Genome sequence of Desulfonema ishimotonii strain Tokyo 01.</title>
        <authorList>
            <person name="Fukui M."/>
        </authorList>
    </citation>
    <scope>NUCLEOTIDE SEQUENCE [LARGE SCALE GENOMIC DNA]</scope>
    <source>
        <strain evidence="2">Tokyo 01</strain>
    </source>
</reference>
<reference evidence="2" key="1">
    <citation type="submission" date="2017-11" db="EMBL/GenBank/DDBJ databases">
        <authorList>
            <person name="Watanabe M."/>
            <person name="Kojima H."/>
        </authorList>
    </citation>
    <scope>NUCLEOTIDE SEQUENCE [LARGE SCALE GENOMIC DNA]</scope>
    <source>
        <strain evidence="2">Tokyo 01</strain>
    </source>
</reference>
<dbReference type="Pfam" id="PF03864">
    <property type="entry name" value="Phage_cap_E"/>
    <property type="match status" value="1"/>
</dbReference>
<evidence type="ECO:0000313" key="1">
    <source>
        <dbReference type="EMBL" id="GBC62492.1"/>
    </source>
</evidence>
<dbReference type="AlphaFoldDB" id="A0A401FZS8"/>
<organism evidence="1 2">
    <name type="scientific">Desulfonema ishimotonii</name>
    <dbReference type="NCBI Taxonomy" id="45657"/>
    <lineage>
        <taxon>Bacteria</taxon>
        <taxon>Pseudomonadati</taxon>
        <taxon>Thermodesulfobacteriota</taxon>
        <taxon>Desulfobacteria</taxon>
        <taxon>Desulfobacterales</taxon>
        <taxon>Desulfococcaceae</taxon>
        <taxon>Desulfonema</taxon>
    </lineage>
</organism>
<dbReference type="OrthoDB" id="9772707at2"/>
<comment type="caution">
    <text evidence="1">The sequence shown here is derived from an EMBL/GenBank/DDBJ whole genome shotgun (WGS) entry which is preliminary data.</text>
</comment>